<dbReference type="Proteomes" id="UP000198670">
    <property type="component" value="Unassembled WGS sequence"/>
</dbReference>
<dbReference type="InterPro" id="IPR019904">
    <property type="entry name" value="Peroxiredoxin_OsmC"/>
</dbReference>
<dbReference type="STRING" id="1477437.SAMN05444682_104359"/>
<dbReference type="InterPro" id="IPR003718">
    <property type="entry name" value="OsmC/Ohr_fam"/>
</dbReference>
<dbReference type="GO" id="GO:0004601">
    <property type="term" value="F:peroxidase activity"/>
    <property type="evidence" value="ECO:0007669"/>
    <property type="project" value="InterPro"/>
</dbReference>
<dbReference type="GO" id="GO:0006979">
    <property type="term" value="P:response to oxidative stress"/>
    <property type="evidence" value="ECO:0007669"/>
    <property type="project" value="InterPro"/>
</dbReference>
<dbReference type="OrthoDB" id="9807532at2"/>
<dbReference type="Pfam" id="PF02566">
    <property type="entry name" value="OsmC"/>
    <property type="match status" value="1"/>
</dbReference>
<dbReference type="InterPro" id="IPR036102">
    <property type="entry name" value="OsmC/Ohrsf"/>
</dbReference>
<dbReference type="RefSeq" id="WP_090626597.1">
    <property type="nucleotide sequence ID" value="NZ_FOQO01000004.1"/>
</dbReference>
<evidence type="ECO:0000313" key="3">
    <source>
        <dbReference type="Proteomes" id="UP000198670"/>
    </source>
</evidence>
<keyword evidence="3" id="KW-1185">Reference proteome</keyword>
<dbReference type="Gene3D" id="3.30.300.20">
    <property type="match status" value="1"/>
</dbReference>
<dbReference type="SUPFAM" id="SSF82784">
    <property type="entry name" value="OsmC-like"/>
    <property type="match status" value="1"/>
</dbReference>
<gene>
    <name evidence="2" type="ORF">SAMN05444682_104359</name>
</gene>
<accession>A0A1I3J8V7</accession>
<proteinExistence type="predicted"/>
<sequence length="138" mass="14928">MKFTRKASASWQGTGKDGKGTINTQSTVLDQTPYSYKTRFEDGIGTNPEELIGAAHAGCFTMQLSFLLSEKGYEPTSLDTEAKVTFEDGSITSVHLDLKGEVAGISESEFREIAQKAKEICPISKLLNTTIELSTALA</sequence>
<dbReference type="PANTHER" id="PTHR42830">
    <property type="entry name" value="OSMOTICALLY INDUCIBLE FAMILY PROTEIN"/>
    <property type="match status" value="1"/>
</dbReference>
<dbReference type="InterPro" id="IPR015946">
    <property type="entry name" value="KH_dom-like_a/b"/>
</dbReference>
<dbReference type="PANTHER" id="PTHR42830:SF1">
    <property type="entry name" value="OSMOTICALLY INDUCIBLE FAMILY PROTEIN"/>
    <property type="match status" value="1"/>
</dbReference>
<protein>
    <submittedName>
        <fullName evidence="2">Osmotically inducible protein OsmC</fullName>
    </submittedName>
</protein>
<dbReference type="EMBL" id="FOQO01000004">
    <property type="protein sequence ID" value="SFI56633.1"/>
    <property type="molecule type" value="Genomic_DNA"/>
</dbReference>
<dbReference type="InterPro" id="IPR052707">
    <property type="entry name" value="OsmC_Ohr_Peroxiredoxin"/>
</dbReference>
<name>A0A1I3J8V7_9SPHI</name>
<feature type="region of interest" description="Disordered" evidence="1">
    <location>
        <begin position="1"/>
        <end position="24"/>
    </location>
</feature>
<dbReference type="NCBIfam" id="TIGR03562">
    <property type="entry name" value="osmo_induc_OsmC"/>
    <property type="match status" value="1"/>
</dbReference>
<organism evidence="2 3">
    <name type="scientific">Parapedobacter indicus</name>
    <dbReference type="NCBI Taxonomy" id="1477437"/>
    <lineage>
        <taxon>Bacteria</taxon>
        <taxon>Pseudomonadati</taxon>
        <taxon>Bacteroidota</taxon>
        <taxon>Sphingobacteriia</taxon>
        <taxon>Sphingobacteriales</taxon>
        <taxon>Sphingobacteriaceae</taxon>
        <taxon>Parapedobacter</taxon>
    </lineage>
</organism>
<evidence type="ECO:0000256" key="1">
    <source>
        <dbReference type="SAM" id="MobiDB-lite"/>
    </source>
</evidence>
<evidence type="ECO:0000313" key="2">
    <source>
        <dbReference type="EMBL" id="SFI56633.1"/>
    </source>
</evidence>
<dbReference type="AlphaFoldDB" id="A0A1I3J8V7"/>
<reference evidence="2 3" key="1">
    <citation type="submission" date="2016-10" db="EMBL/GenBank/DDBJ databases">
        <authorList>
            <person name="de Groot N.N."/>
        </authorList>
    </citation>
    <scope>NUCLEOTIDE SEQUENCE [LARGE SCALE GENOMIC DNA]</scope>
    <source>
        <strain evidence="2 3">RK1</strain>
    </source>
</reference>